<reference evidence="2 3" key="1">
    <citation type="journal article" date="2018" name="Front. Microbiol.">
        <title>Genome-Wide Analysis of Corynespora cassiicola Leaf Fall Disease Putative Effectors.</title>
        <authorList>
            <person name="Lopez D."/>
            <person name="Ribeiro S."/>
            <person name="Label P."/>
            <person name="Fumanal B."/>
            <person name="Venisse J.S."/>
            <person name="Kohler A."/>
            <person name="de Oliveira R.R."/>
            <person name="Labutti K."/>
            <person name="Lipzen A."/>
            <person name="Lail K."/>
            <person name="Bauer D."/>
            <person name="Ohm R.A."/>
            <person name="Barry K.W."/>
            <person name="Spatafora J."/>
            <person name="Grigoriev I.V."/>
            <person name="Martin F.M."/>
            <person name="Pujade-Renaud V."/>
        </authorList>
    </citation>
    <scope>NUCLEOTIDE SEQUENCE [LARGE SCALE GENOMIC DNA]</scope>
    <source>
        <strain evidence="2 3">Philippines</strain>
    </source>
</reference>
<dbReference type="EMBL" id="KZ678140">
    <property type="protein sequence ID" value="PSN63214.1"/>
    <property type="molecule type" value="Genomic_DNA"/>
</dbReference>
<keyword evidence="3" id="KW-1185">Reference proteome</keyword>
<protein>
    <submittedName>
        <fullName evidence="2">Uncharacterized protein</fullName>
    </submittedName>
</protein>
<keyword evidence="1" id="KW-0812">Transmembrane</keyword>
<organism evidence="2 3">
    <name type="scientific">Corynespora cassiicola Philippines</name>
    <dbReference type="NCBI Taxonomy" id="1448308"/>
    <lineage>
        <taxon>Eukaryota</taxon>
        <taxon>Fungi</taxon>
        <taxon>Dikarya</taxon>
        <taxon>Ascomycota</taxon>
        <taxon>Pezizomycotina</taxon>
        <taxon>Dothideomycetes</taxon>
        <taxon>Pleosporomycetidae</taxon>
        <taxon>Pleosporales</taxon>
        <taxon>Corynesporascaceae</taxon>
        <taxon>Corynespora</taxon>
    </lineage>
</organism>
<gene>
    <name evidence="2" type="ORF">BS50DRAFT_577000</name>
</gene>
<evidence type="ECO:0000313" key="3">
    <source>
        <dbReference type="Proteomes" id="UP000240883"/>
    </source>
</evidence>
<accession>A0A2T2NCQ9</accession>
<keyword evidence="1" id="KW-1133">Transmembrane helix</keyword>
<keyword evidence="1" id="KW-0472">Membrane</keyword>
<evidence type="ECO:0000256" key="1">
    <source>
        <dbReference type="SAM" id="Phobius"/>
    </source>
</evidence>
<feature type="transmembrane region" description="Helical" evidence="1">
    <location>
        <begin position="6"/>
        <end position="25"/>
    </location>
</feature>
<sequence length="90" mass="9917">MSEESALVSLLGFLCVSGVYAVLGLKKKKKQKDEGGGDDGIKKVEECKEDEMLVRDKDGKVIRKAKLGPVQKDGKRYPIQKSGNSLFFLL</sequence>
<dbReference type="Proteomes" id="UP000240883">
    <property type="component" value="Unassembled WGS sequence"/>
</dbReference>
<evidence type="ECO:0000313" key="2">
    <source>
        <dbReference type="EMBL" id="PSN63214.1"/>
    </source>
</evidence>
<name>A0A2T2NCQ9_CORCC</name>
<dbReference type="AlphaFoldDB" id="A0A2T2NCQ9"/>
<proteinExistence type="predicted"/>